<feature type="transmembrane region" description="Helical" evidence="1">
    <location>
        <begin position="28"/>
        <end position="46"/>
    </location>
</feature>
<proteinExistence type="predicted"/>
<feature type="transmembrane region" description="Helical" evidence="1">
    <location>
        <begin position="66"/>
        <end position="89"/>
    </location>
</feature>
<evidence type="ECO:0000256" key="1">
    <source>
        <dbReference type="SAM" id="Phobius"/>
    </source>
</evidence>
<organism evidence="2">
    <name type="scientific">marine sediment metagenome</name>
    <dbReference type="NCBI Taxonomy" id="412755"/>
    <lineage>
        <taxon>unclassified sequences</taxon>
        <taxon>metagenomes</taxon>
        <taxon>ecological metagenomes</taxon>
    </lineage>
</organism>
<accession>A0A0F9HWI1</accession>
<dbReference type="EMBL" id="LAZR01023167">
    <property type="protein sequence ID" value="KKL79452.1"/>
    <property type="molecule type" value="Genomic_DNA"/>
</dbReference>
<protein>
    <submittedName>
        <fullName evidence="2">Uncharacterized protein</fullName>
    </submittedName>
</protein>
<reference evidence="2" key="1">
    <citation type="journal article" date="2015" name="Nature">
        <title>Complex archaea that bridge the gap between prokaryotes and eukaryotes.</title>
        <authorList>
            <person name="Spang A."/>
            <person name="Saw J.H."/>
            <person name="Jorgensen S.L."/>
            <person name="Zaremba-Niedzwiedzka K."/>
            <person name="Martijn J."/>
            <person name="Lind A.E."/>
            <person name="van Eijk R."/>
            <person name="Schleper C."/>
            <person name="Guy L."/>
            <person name="Ettema T.J."/>
        </authorList>
    </citation>
    <scope>NUCLEOTIDE SEQUENCE</scope>
</reference>
<dbReference type="AlphaFoldDB" id="A0A0F9HWI1"/>
<gene>
    <name evidence="2" type="ORF">LCGC14_2014690</name>
</gene>
<evidence type="ECO:0000313" key="2">
    <source>
        <dbReference type="EMBL" id="KKL79452.1"/>
    </source>
</evidence>
<sequence>MPKRGYLNQFVIFYNSFYIQTLRKNEGILKLIMMGVSEFMQYIAYYTSHSGVELLFGRMPAWDIDFGLWIGFYMAIGCGVIGLIGGALVER</sequence>
<keyword evidence="1" id="KW-1133">Transmembrane helix</keyword>
<comment type="caution">
    <text evidence="2">The sequence shown here is derived from an EMBL/GenBank/DDBJ whole genome shotgun (WGS) entry which is preliminary data.</text>
</comment>
<keyword evidence="1" id="KW-0812">Transmembrane</keyword>
<keyword evidence="1" id="KW-0472">Membrane</keyword>
<name>A0A0F9HWI1_9ZZZZ</name>